<dbReference type="Proteomes" id="UP001194746">
    <property type="component" value="Unassembled WGS sequence"/>
</dbReference>
<reference evidence="2" key="1">
    <citation type="journal article" date="2019" name="Beilstein J. Org. Chem.">
        <title>Nanangenines: drimane sesquiterpenoids as the dominant metabolite cohort of a novel Australian fungus, Aspergillus nanangensis.</title>
        <authorList>
            <person name="Lacey H.J."/>
            <person name="Gilchrist C.L.M."/>
            <person name="Crombie A."/>
            <person name="Kalaitzis J.A."/>
            <person name="Vuong D."/>
            <person name="Rutledge P.J."/>
            <person name="Turner P."/>
            <person name="Pitt J.I."/>
            <person name="Lacey E."/>
            <person name="Chooi Y.H."/>
            <person name="Piggott A.M."/>
        </authorList>
    </citation>
    <scope>NUCLEOTIDE SEQUENCE</scope>
    <source>
        <strain evidence="2">MST-FP2251</strain>
    </source>
</reference>
<protein>
    <submittedName>
        <fullName evidence="2">Uncharacterized protein</fullName>
    </submittedName>
</protein>
<name>A0AAD4GN41_ASPNN</name>
<proteinExistence type="predicted"/>
<organism evidence="2 3">
    <name type="scientific">Aspergillus nanangensis</name>
    <dbReference type="NCBI Taxonomy" id="2582783"/>
    <lineage>
        <taxon>Eukaryota</taxon>
        <taxon>Fungi</taxon>
        <taxon>Dikarya</taxon>
        <taxon>Ascomycota</taxon>
        <taxon>Pezizomycotina</taxon>
        <taxon>Eurotiomycetes</taxon>
        <taxon>Eurotiomycetidae</taxon>
        <taxon>Eurotiales</taxon>
        <taxon>Aspergillaceae</taxon>
        <taxon>Aspergillus</taxon>
        <taxon>Aspergillus subgen. Circumdati</taxon>
    </lineage>
</organism>
<comment type="caution">
    <text evidence="2">The sequence shown here is derived from an EMBL/GenBank/DDBJ whole genome shotgun (WGS) entry which is preliminary data.</text>
</comment>
<evidence type="ECO:0000256" key="1">
    <source>
        <dbReference type="SAM" id="MobiDB-lite"/>
    </source>
</evidence>
<feature type="compositionally biased region" description="Polar residues" evidence="1">
    <location>
        <begin position="150"/>
        <end position="168"/>
    </location>
</feature>
<keyword evidence="3" id="KW-1185">Reference proteome</keyword>
<sequence length="206" mass="22843">MQQNPTASNRLWGTHPDLLDHGWLEMAYLASDQGHDYSLAGDRLFDGESAGGGVDLFDPQRISRMEVYPLSRHPTKRYVDVNQMPERTSCQSGIGDGAANACASLENYCEDCSSLGGHEALGLYVDADHVARITSCRSSRLDCRTPVPTDRSNQSQPPRASRPSQIDSEYIMNSQGLSGDEHWGNRRCLDRKRVSAYRCRFCAVGN</sequence>
<evidence type="ECO:0000313" key="2">
    <source>
        <dbReference type="EMBL" id="KAF9883754.1"/>
    </source>
</evidence>
<dbReference type="AlphaFoldDB" id="A0AAD4GN41"/>
<gene>
    <name evidence="2" type="ORF">FE257_002820</name>
</gene>
<feature type="region of interest" description="Disordered" evidence="1">
    <location>
        <begin position="144"/>
        <end position="168"/>
    </location>
</feature>
<reference evidence="2" key="2">
    <citation type="submission" date="2020-02" db="EMBL/GenBank/DDBJ databases">
        <authorList>
            <person name="Gilchrist C.L.M."/>
            <person name="Chooi Y.-H."/>
        </authorList>
    </citation>
    <scope>NUCLEOTIDE SEQUENCE</scope>
    <source>
        <strain evidence="2">MST-FP2251</strain>
    </source>
</reference>
<dbReference type="EMBL" id="VCAU01000149">
    <property type="protein sequence ID" value="KAF9883754.1"/>
    <property type="molecule type" value="Genomic_DNA"/>
</dbReference>
<accession>A0AAD4GN41</accession>
<evidence type="ECO:0000313" key="3">
    <source>
        <dbReference type="Proteomes" id="UP001194746"/>
    </source>
</evidence>